<evidence type="ECO:0000313" key="1">
    <source>
        <dbReference type="EMBL" id="QJI03556.1"/>
    </source>
</evidence>
<organism evidence="1">
    <name type="scientific">viral metagenome</name>
    <dbReference type="NCBI Taxonomy" id="1070528"/>
    <lineage>
        <taxon>unclassified sequences</taxon>
        <taxon>metagenomes</taxon>
        <taxon>organismal metagenomes</taxon>
    </lineage>
</organism>
<gene>
    <name evidence="1" type="ORF">TM448B04658_0008</name>
</gene>
<accession>A0A6M3Y546</accession>
<protein>
    <submittedName>
        <fullName evidence="1">Uncharacterized protein</fullName>
    </submittedName>
</protein>
<proteinExistence type="predicted"/>
<reference evidence="1" key="1">
    <citation type="submission" date="2020-03" db="EMBL/GenBank/DDBJ databases">
        <title>The deep terrestrial virosphere.</title>
        <authorList>
            <person name="Holmfeldt K."/>
            <person name="Nilsson E."/>
            <person name="Simone D."/>
            <person name="Lopez-Fernandez M."/>
            <person name="Wu X."/>
            <person name="de Brujin I."/>
            <person name="Lundin D."/>
            <person name="Andersson A."/>
            <person name="Bertilsson S."/>
            <person name="Dopson M."/>
        </authorList>
    </citation>
    <scope>NUCLEOTIDE SEQUENCE</scope>
    <source>
        <strain evidence="1">TM448B04658</strain>
    </source>
</reference>
<name>A0A6M3Y546_9ZZZZ</name>
<dbReference type="EMBL" id="MT145098">
    <property type="protein sequence ID" value="QJI03556.1"/>
    <property type="molecule type" value="Genomic_DNA"/>
</dbReference>
<sequence length="86" mass="9322">MILQLHQPDGVATVDTATVTDDEWLALGMTLEQLADYRAKDASQALLAQFTPGLPFAQSGMPQALAETRDRVVALEKVVSALIKLR</sequence>
<dbReference type="AlphaFoldDB" id="A0A6M3Y546"/>